<feature type="region of interest" description="Disordered" evidence="7">
    <location>
        <begin position="2280"/>
        <end position="2299"/>
    </location>
</feature>
<evidence type="ECO:0000256" key="6">
    <source>
        <dbReference type="ARBA" id="ARBA00046326"/>
    </source>
</evidence>
<feature type="compositionally biased region" description="Polar residues" evidence="7">
    <location>
        <begin position="1048"/>
        <end position="1069"/>
    </location>
</feature>
<evidence type="ECO:0000259" key="10">
    <source>
        <dbReference type="Pfam" id="PF24598"/>
    </source>
</evidence>
<feature type="domain" description="DOP1-like TPR" evidence="11">
    <location>
        <begin position="1325"/>
        <end position="1697"/>
    </location>
</feature>
<dbReference type="InterPro" id="IPR056458">
    <property type="entry name" value="TPR_DOP1_M"/>
</dbReference>
<evidence type="ECO:0000256" key="7">
    <source>
        <dbReference type="SAM" id="MobiDB-lite"/>
    </source>
</evidence>
<dbReference type="InterPro" id="IPR007249">
    <property type="entry name" value="DOP1_N"/>
</dbReference>
<keyword evidence="13" id="KW-1185">Reference proteome</keyword>
<dbReference type="GO" id="GO:0015031">
    <property type="term" value="P:protein transport"/>
    <property type="evidence" value="ECO:0007669"/>
    <property type="project" value="UniProtKB-KW"/>
</dbReference>
<keyword evidence="5" id="KW-0472">Membrane</keyword>
<keyword evidence="3" id="KW-0653">Protein transport</keyword>
<comment type="subcellular location">
    <subcellularLocation>
        <location evidence="1">Golgi apparatus membrane</location>
        <topology evidence="1">Peripheral membrane protein</topology>
    </subcellularLocation>
</comment>
<accession>A0A671WE41</accession>
<feature type="region of interest" description="Disordered" evidence="7">
    <location>
        <begin position="1186"/>
        <end position="1278"/>
    </location>
</feature>
<comment type="similarity">
    <text evidence="6">Belongs to the DOP1 family.</text>
</comment>
<dbReference type="Pfam" id="PF04118">
    <property type="entry name" value="Dopey_N"/>
    <property type="match status" value="1"/>
</dbReference>
<dbReference type="InterPro" id="IPR056459">
    <property type="entry name" value="TPR_DOP1"/>
</dbReference>
<dbReference type="GO" id="GO:0000139">
    <property type="term" value="C:Golgi membrane"/>
    <property type="evidence" value="ECO:0007669"/>
    <property type="project" value="UniProtKB-SubCell"/>
</dbReference>
<evidence type="ECO:0000259" key="11">
    <source>
        <dbReference type="Pfam" id="PF24601"/>
    </source>
</evidence>
<proteinExistence type="inferred from homology"/>
<reference evidence="12" key="1">
    <citation type="submission" date="2021-04" db="EMBL/GenBank/DDBJ databases">
        <authorList>
            <consortium name="Wellcome Sanger Institute Data Sharing"/>
        </authorList>
    </citation>
    <scope>NUCLEOTIDE SEQUENCE [LARGE SCALE GENOMIC DNA]</scope>
</reference>
<feature type="domain" description="DOP1 N-terminal" evidence="8">
    <location>
        <begin position="11"/>
        <end position="295"/>
    </location>
</feature>
<feature type="compositionally biased region" description="Basic and acidic residues" evidence="7">
    <location>
        <begin position="1216"/>
        <end position="1225"/>
    </location>
</feature>
<evidence type="ECO:0000256" key="4">
    <source>
        <dbReference type="ARBA" id="ARBA00023034"/>
    </source>
</evidence>
<feature type="region of interest" description="Disordered" evidence="7">
    <location>
        <begin position="1301"/>
        <end position="1320"/>
    </location>
</feature>
<sequence length="2332" mass="259525">MNAEEVELLSDSKYRNYVAAVDKALKNFEYSSEWADLISALGKLNKVLQNNAKYQVVPKKLTIGKRLAQCLHPALPSGVHRKALETYEIIFKIIGPKRLAKDLFLYSSGLFPLLSNAAMSVKPVLLGLYETYYLPLGKTLKPGLQGLLTGVLPGLEEGSEYYDRTNTLLEKVAAAVEQSAFYSALWGSILTSPAVRLPGVTFVLLHLNRKLSMEDQLYVIGSDIELMVEAVSTSVQDSSVLVQRSTLDLILFCFPFHMSQATRPDMIRILSAALHVVLRRDMSLNRRLYAWLLGFDNNGVMIGPRSTRQSNPEEHASHYFNTFSKDMLVQAMVGILQGKARGGEEESILMHDLKPFRILISLLDKPELGPAILEDVLIEVFRTLHTQCRAELDLQNQSPFSKDHTHLSSKLRENKKTAELIKTANLLFNSFEPYYMWDYIARWFEECCSSRAPRHAGSSDPPELSLVEFCQLVDFLLDIVSLETYIEIQTEHLPQLLLRMVAALTCHLQALGLGELTHCLRLGSKILSKVQPPLVSPLALPSGPRAQGLSNSTGNPSDSLPGSGEVFEDGQNPPSSRSSESGFTDFVQYQGDGPEEIERTPHPHPTVKTGRRSSGPSQTKPLDKPVMQCCLEHFQQFLSRLISLYITPGHGDKAEGERGEVMQSGPLVAESSLHSDHMESCLGTGVLQRECVAAFTAACQLFLECSSFPVYIAEGNLKSSPTQEEQLDSEQVRLPVWLQTLMDACCLASDFSLQGVAISLLMDLVGLTQSVAMVTAESVASAVSSEPAQPMSPSQGRVAVVIRPPLTQGILKYIADKTNFFRSVALILWDQLNEGTPQHHQRSVELFYQLHNLVPSSSICEDVISQQLMHRDKRIRLEAHVKFSVLWHLTRDLNMTKSSPFNRTFDRSLFIMLDSLSYWDPCTSAVGRAWLNQVLQRHDIARVLEPLLLLLLHPKTHRVSIQRVQAQRHWAQVFPEPPEQEPLENIYTRDSGFSDNFHGERLAHEELRNLAMGDMEPFCLTVNPLSDSLSLLSLSSENLHLAGEYQPADQQGEPQTSESTGSHSSTVENGSFEEPEGVISAVNGSDQQAGSLDDMSEDSIEEAVSSVIKELIDRVLSLVEEGSLEVCPPHENWPQTDTDSTSSDTSTGLRLDSGPPLVSGHQTLPEMLAEGTLEFLSVTSADVCTEEQHREGITRHSSSPSIVTLPDGSEPATPDHNLRVDDPQARKRSHSSTQLSLKGKIMERLADKSPGAKPKIKKSKRKEEERQRKMANQADKLRPPSIFFGDSLDLENWYSCGEGEVSEIESDTGSPRRRSSSAPPRFNIHPLYQHVLLYLQLYDSSRSLHALSAVAAMLRAAPSGFVSAISTTSINNTYTPQLSLLQNLLARHRVSVMGKDFYCPIPQDSHSHSFRSAMYLEIIISLCLYFLRSYYSAHVAAGPQDMAGNRAMQLTSVEVLTLLFSELAKATGGSAKGFASFISDVLSKCKVQKVVLHCLLSSIFSAQKWHDQRVAGVNMATVEEGLSEDSVINLSEDQIDSCSAVQSQLLRLLQSLVVLEHRVLVPAEEGGEGVPVGVEHVNPQQPMTSLQYLHGQPITAQGMFLCAVIRALHQHHACKMHPQWIGLITATLPYMGRVLRRVVASVTLQLCRNLDNLLHQYRYETGMTDTRPQWMALCIPPDLILTVLEGITAIIHYCLLDPTSQYHQLQVSVDQKHLAEARSGILSILHTIMSSVTLLWSVLHQADNSDKPAAASAASTSNINLGSTKVIPVASEEQLLLVELVRSVSAMRTETVMQTVKEVLKQPPAIAKDKVILLCLCPEVSPLLHDCSMIPVSSLVDSWPSLLALLKDSVPLGLPAPGQFLILGVLNEFILKNPNLESKKDQRELQDVTHKVVEAIGTIAGSSLEQTTWLRRNLEVKASPQIVVDGATLEADVEDLMLTVMEASSFTPSVYSVHALTLLAEVLAHLLDMVFYSDEKERVIPLLVNIMHYVVPYLRNHSAHNAPSYRACIQLLSSLSGYQYTRRAWKKEAFDLFMDHTFFQMDSSCVSHWRAIIDHLMTHDKTTFRDLMTRVAVAQSSSLSLFTNRDAELEQRAMLLKRLAFTIYSSEVQVFLLMEQELTADEDISRTSGPSVAGLETTYSGGNGFSTSYNSQRWLNLYLSACKLLDLALALPPESLPQFQMYRWAFIPEASDDSGLEVRRQGTHQREFKPYVVRLAKLLRKRAKVFHRPSKNPEEDCSTRTLSWEPGHLMLTLYVIRSMEQLLPFFNLLSQVFNSKASSRSGSAFTHNPGEASFPGHKEGHKLESQKVFWSRARQNIEEMVEKDFLEGLIKT</sequence>
<dbReference type="GO" id="GO:0005829">
    <property type="term" value="C:cytosol"/>
    <property type="evidence" value="ECO:0007669"/>
    <property type="project" value="GOC"/>
</dbReference>
<dbReference type="GO" id="GO:0006895">
    <property type="term" value="P:Golgi to endosome transport"/>
    <property type="evidence" value="ECO:0007669"/>
    <property type="project" value="InterPro"/>
</dbReference>
<dbReference type="GeneTree" id="ENSGT00390000016421"/>
<dbReference type="Pfam" id="PF24601">
    <property type="entry name" value="TPR_DOP1"/>
    <property type="match status" value="1"/>
</dbReference>
<evidence type="ECO:0000256" key="1">
    <source>
        <dbReference type="ARBA" id="ARBA00004395"/>
    </source>
</evidence>
<feature type="compositionally biased region" description="Polar residues" evidence="7">
    <location>
        <begin position="548"/>
        <end position="560"/>
    </location>
</feature>
<feature type="region of interest" description="Disordered" evidence="7">
    <location>
        <begin position="538"/>
        <end position="622"/>
    </location>
</feature>
<evidence type="ECO:0000256" key="5">
    <source>
        <dbReference type="ARBA" id="ARBA00023136"/>
    </source>
</evidence>
<dbReference type="GO" id="GO:0005768">
    <property type="term" value="C:endosome"/>
    <property type="evidence" value="ECO:0007669"/>
    <property type="project" value="TreeGrafter"/>
</dbReference>
<protein>
    <submittedName>
        <fullName evidence="12">DOP1 leucine zipper like protein A</fullName>
    </submittedName>
</protein>
<keyword evidence="4" id="KW-0333">Golgi apparatus</keyword>
<dbReference type="PANTHER" id="PTHR14042:SF22">
    <property type="entry name" value="PROTEIN DOPEY-1"/>
    <property type="match status" value="1"/>
</dbReference>
<reference evidence="12" key="3">
    <citation type="submission" date="2025-09" db="UniProtKB">
        <authorList>
            <consortium name="Ensembl"/>
        </authorList>
    </citation>
    <scope>IDENTIFICATION</scope>
</reference>
<evidence type="ECO:0000313" key="13">
    <source>
        <dbReference type="Proteomes" id="UP000472265"/>
    </source>
</evidence>
<evidence type="ECO:0000259" key="9">
    <source>
        <dbReference type="Pfam" id="PF24597"/>
    </source>
</evidence>
<feature type="domain" description="DOP1-like middle TPR" evidence="9">
    <location>
        <begin position="319"/>
        <end position="504"/>
    </location>
</feature>
<feature type="compositionally biased region" description="Low complexity" evidence="7">
    <location>
        <begin position="1136"/>
        <end position="1147"/>
    </location>
</feature>
<name>A0A671WE41_SPAAU</name>
<feature type="domain" description="DOP1-like C-terminal" evidence="10">
    <location>
        <begin position="1862"/>
        <end position="2118"/>
    </location>
</feature>
<dbReference type="Pfam" id="PF24597">
    <property type="entry name" value="TPR_DOP1_M"/>
    <property type="match status" value="1"/>
</dbReference>
<reference evidence="12" key="2">
    <citation type="submission" date="2025-08" db="UniProtKB">
        <authorList>
            <consortium name="Ensembl"/>
        </authorList>
    </citation>
    <scope>IDENTIFICATION</scope>
</reference>
<gene>
    <name evidence="12" type="primary">DOP1A</name>
    <name evidence="12" type="synonym">dop1a</name>
</gene>
<dbReference type="Ensembl" id="ENSSAUT00010039305.1">
    <property type="protein sequence ID" value="ENSSAUP00010037323.1"/>
    <property type="gene ID" value="ENSSAUG00010015734.1"/>
</dbReference>
<feature type="region of interest" description="Disordered" evidence="7">
    <location>
        <begin position="1126"/>
        <end position="1156"/>
    </location>
</feature>
<evidence type="ECO:0000313" key="12">
    <source>
        <dbReference type="Ensembl" id="ENSSAUP00010037323.1"/>
    </source>
</evidence>
<evidence type="ECO:0000256" key="3">
    <source>
        <dbReference type="ARBA" id="ARBA00022927"/>
    </source>
</evidence>
<keyword evidence="2" id="KW-0813">Transport</keyword>
<dbReference type="Proteomes" id="UP000472265">
    <property type="component" value="Chromosome 17"/>
</dbReference>
<dbReference type="InterPro" id="IPR040314">
    <property type="entry name" value="DOP1"/>
</dbReference>
<feature type="compositionally biased region" description="Polar residues" evidence="7">
    <location>
        <begin position="572"/>
        <end position="582"/>
    </location>
</feature>
<evidence type="ECO:0000259" key="8">
    <source>
        <dbReference type="Pfam" id="PF04118"/>
    </source>
</evidence>
<dbReference type="Pfam" id="PF24598">
    <property type="entry name" value="DOP1_C"/>
    <property type="match status" value="1"/>
</dbReference>
<dbReference type="InterPro" id="IPR056457">
    <property type="entry name" value="DOP1_C"/>
</dbReference>
<dbReference type="GO" id="GO:0005802">
    <property type="term" value="C:trans-Golgi network"/>
    <property type="evidence" value="ECO:0007669"/>
    <property type="project" value="TreeGrafter"/>
</dbReference>
<feature type="region of interest" description="Disordered" evidence="7">
    <location>
        <begin position="1045"/>
        <end position="1071"/>
    </location>
</feature>
<organism evidence="12 13">
    <name type="scientific">Sparus aurata</name>
    <name type="common">Gilthead sea bream</name>
    <dbReference type="NCBI Taxonomy" id="8175"/>
    <lineage>
        <taxon>Eukaryota</taxon>
        <taxon>Metazoa</taxon>
        <taxon>Chordata</taxon>
        <taxon>Craniata</taxon>
        <taxon>Vertebrata</taxon>
        <taxon>Euteleostomi</taxon>
        <taxon>Actinopterygii</taxon>
        <taxon>Neopterygii</taxon>
        <taxon>Teleostei</taxon>
        <taxon>Neoteleostei</taxon>
        <taxon>Acanthomorphata</taxon>
        <taxon>Eupercaria</taxon>
        <taxon>Spariformes</taxon>
        <taxon>Sparidae</taxon>
        <taxon>Sparus</taxon>
    </lineage>
</organism>
<dbReference type="PANTHER" id="PTHR14042">
    <property type="entry name" value="DOPEY-RELATED"/>
    <property type="match status" value="1"/>
</dbReference>
<evidence type="ECO:0000256" key="2">
    <source>
        <dbReference type="ARBA" id="ARBA00022448"/>
    </source>
</evidence>